<comment type="caution">
    <text evidence="2">The sequence shown here is derived from an EMBL/GenBank/DDBJ whole genome shotgun (WGS) entry which is preliminary data.</text>
</comment>
<feature type="region of interest" description="Disordered" evidence="1">
    <location>
        <begin position="1"/>
        <end position="22"/>
    </location>
</feature>
<sequence length="118" mass="13394">MSFIDSSTNLRQTESTLDTSTISIENDYENSTEAEQVSNNEQNELVVQELETARSTAETTAETATEVSRRRRRRVSNDDPAEKIINYLKTRKSGTTDRNATENLVKIACDRMDMHFLG</sequence>
<evidence type="ECO:0000313" key="2">
    <source>
        <dbReference type="EMBL" id="CAG5050067.1"/>
    </source>
</evidence>
<reference evidence="2" key="1">
    <citation type="submission" date="2021-04" db="EMBL/GenBank/DDBJ databases">
        <authorList>
            <person name="Tunstrom K."/>
        </authorList>
    </citation>
    <scope>NUCLEOTIDE SEQUENCE</scope>
</reference>
<evidence type="ECO:0000256" key="1">
    <source>
        <dbReference type="SAM" id="MobiDB-lite"/>
    </source>
</evidence>
<keyword evidence="3" id="KW-1185">Reference proteome</keyword>
<dbReference type="EMBL" id="CAJQZP010001486">
    <property type="protein sequence ID" value="CAG5050067.1"/>
    <property type="molecule type" value="Genomic_DNA"/>
</dbReference>
<dbReference type="Proteomes" id="UP000691718">
    <property type="component" value="Unassembled WGS sequence"/>
</dbReference>
<accession>A0A8S3Y5G4</accession>
<feature type="compositionally biased region" description="Low complexity" evidence="1">
    <location>
        <begin position="53"/>
        <end position="66"/>
    </location>
</feature>
<protein>
    <submittedName>
        <fullName evidence="2">(apollo) hypothetical protein</fullName>
    </submittedName>
</protein>
<gene>
    <name evidence="2" type="ORF">PAPOLLO_LOCUS24677</name>
</gene>
<evidence type="ECO:0000313" key="3">
    <source>
        <dbReference type="Proteomes" id="UP000691718"/>
    </source>
</evidence>
<feature type="region of interest" description="Disordered" evidence="1">
    <location>
        <begin position="52"/>
        <end position="78"/>
    </location>
</feature>
<name>A0A8S3Y5G4_PARAO</name>
<proteinExistence type="predicted"/>
<dbReference type="AlphaFoldDB" id="A0A8S3Y5G4"/>
<dbReference type="OrthoDB" id="6876866at2759"/>
<organism evidence="2 3">
    <name type="scientific">Parnassius apollo</name>
    <name type="common">Apollo butterfly</name>
    <name type="synonym">Papilio apollo</name>
    <dbReference type="NCBI Taxonomy" id="110799"/>
    <lineage>
        <taxon>Eukaryota</taxon>
        <taxon>Metazoa</taxon>
        <taxon>Ecdysozoa</taxon>
        <taxon>Arthropoda</taxon>
        <taxon>Hexapoda</taxon>
        <taxon>Insecta</taxon>
        <taxon>Pterygota</taxon>
        <taxon>Neoptera</taxon>
        <taxon>Endopterygota</taxon>
        <taxon>Lepidoptera</taxon>
        <taxon>Glossata</taxon>
        <taxon>Ditrysia</taxon>
        <taxon>Papilionoidea</taxon>
        <taxon>Papilionidae</taxon>
        <taxon>Parnassiinae</taxon>
        <taxon>Parnassini</taxon>
        <taxon>Parnassius</taxon>
        <taxon>Parnassius</taxon>
    </lineage>
</organism>